<dbReference type="InterPro" id="IPR003717">
    <property type="entry name" value="RecO"/>
</dbReference>
<dbReference type="GO" id="GO:0043590">
    <property type="term" value="C:bacterial nucleoid"/>
    <property type="evidence" value="ECO:0007669"/>
    <property type="project" value="TreeGrafter"/>
</dbReference>
<dbReference type="InterPro" id="IPR012340">
    <property type="entry name" value="NA-bd_OB-fold"/>
</dbReference>
<evidence type="ECO:0000313" key="3">
    <source>
        <dbReference type="Proteomes" id="UP000591941"/>
    </source>
</evidence>
<protein>
    <recommendedName>
        <fullName evidence="4">DNA repair protein RecO</fullName>
    </recommendedName>
</protein>
<sequence>MLMTNTNNWQNYEGFVLAARDAGTAGKKLTLLTKEAGRIFVFAPQARRKANYIGYLVPAAFLRCTVAADTEGYRLLQADGRALTDTWQWTYPMWQVYYFLVHMTEELFASGQADAQVYHLWEQYLTALSRKDLAIATLIASWQLLGIAGYDPQTVLQEKQFLPLSDTGRQTLFAILHATWQDGPQLFSRQGLTEAADALLYYLTNYVEIATQFTNVFTFAQKSIDNKI</sequence>
<evidence type="ECO:0000313" key="2">
    <source>
        <dbReference type="EMBL" id="MBB6477240.1"/>
    </source>
</evidence>
<proteinExistence type="predicted"/>
<name>A0A841R2C8_9FIRM</name>
<dbReference type="EMBL" id="JACHHI010000001">
    <property type="protein sequence ID" value="MBB6477240.1"/>
    <property type="molecule type" value="Genomic_DNA"/>
</dbReference>
<dbReference type="SUPFAM" id="SSF57863">
    <property type="entry name" value="ArfGap/RecO-like zinc finger"/>
    <property type="match status" value="1"/>
</dbReference>
<dbReference type="PANTHER" id="PTHR33991">
    <property type="entry name" value="DNA REPAIR PROTEIN RECO"/>
    <property type="match status" value="1"/>
</dbReference>
<gene>
    <name evidence="2" type="ORF">HNR45_000262</name>
</gene>
<dbReference type="Proteomes" id="UP000591941">
    <property type="component" value="Unassembled WGS sequence"/>
</dbReference>
<evidence type="ECO:0000256" key="1">
    <source>
        <dbReference type="ARBA" id="ARBA00023172"/>
    </source>
</evidence>
<dbReference type="RefSeq" id="WP_159821865.1">
    <property type="nucleotide sequence ID" value="NZ_CAURBC010000001.1"/>
</dbReference>
<dbReference type="SUPFAM" id="SSF50249">
    <property type="entry name" value="Nucleic acid-binding proteins"/>
    <property type="match status" value="1"/>
</dbReference>
<keyword evidence="3" id="KW-1185">Reference proteome</keyword>
<dbReference type="GeneID" id="93485552"/>
<dbReference type="GO" id="GO:0006310">
    <property type="term" value="P:DNA recombination"/>
    <property type="evidence" value="ECO:0007669"/>
    <property type="project" value="UniProtKB-KW"/>
</dbReference>
<accession>A0A841R2C8</accession>
<keyword evidence="1" id="KW-0233">DNA recombination</keyword>
<evidence type="ECO:0008006" key="4">
    <source>
        <dbReference type="Google" id="ProtNLM"/>
    </source>
</evidence>
<dbReference type="PANTHER" id="PTHR33991:SF1">
    <property type="entry name" value="DNA REPAIR PROTEIN RECO"/>
    <property type="match status" value="1"/>
</dbReference>
<dbReference type="AlphaFoldDB" id="A0A841R2C8"/>
<dbReference type="OrthoDB" id="9797083at2"/>
<reference evidence="2 3" key="1">
    <citation type="submission" date="2020-08" db="EMBL/GenBank/DDBJ databases">
        <title>Genomic Encyclopedia of Type Strains, Phase IV (KMG-IV): sequencing the most valuable type-strain genomes for metagenomic binning, comparative biology and taxonomic classification.</title>
        <authorList>
            <person name="Goeker M."/>
        </authorList>
    </citation>
    <scope>NUCLEOTIDE SEQUENCE [LARGE SCALE GENOMIC DNA]</scope>
    <source>
        <strain evidence="2 3">DSM 21255</strain>
    </source>
</reference>
<organism evidence="2 3">
    <name type="scientific">Negativicoccus succinicivorans</name>
    <dbReference type="NCBI Taxonomy" id="620903"/>
    <lineage>
        <taxon>Bacteria</taxon>
        <taxon>Bacillati</taxon>
        <taxon>Bacillota</taxon>
        <taxon>Negativicutes</taxon>
        <taxon>Veillonellales</taxon>
        <taxon>Veillonellaceae</taxon>
        <taxon>Negativicoccus</taxon>
    </lineage>
</organism>
<comment type="caution">
    <text evidence="2">The sequence shown here is derived from an EMBL/GenBank/DDBJ whole genome shotgun (WGS) entry which is preliminary data.</text>
</comment>
<dbReference type="InterPro" id="IPR037278">
    <property type="entry name" value="ARFGAP/RecO"/>
</dbReference>
<dbReference type="GO" id="GO:0006302">
    <property type="term" value="P:double-strand break repair"/>
    <property type="evidence" value="ECO:0007669"/>
    <property type="project" value="TreeGrafter"/>
</dbReference>